<proteinExistence type="predicted"/>
<feature type="domain" description="Bacteriophage tail tape measure N-terminal" evidence="1">
    <location>
        <begin position="130"/>
        <end position="305"/>
    </location>
</feature>
<comment type="caution">
    <text evidence="3">The sequence shown here is derived from an EMBL/GenBank/DDBJ whole genome shotgun (WGS) entry which is preliminary data.</text>
</comment>
<accession>A0AAW5ZP50</accession>
<dbReference type="RefSeq" id="WP_271656834.1">
    <property type="nucleotide sequence ID" value="NZ_JAIVFG010000026.1"/>
</dbReference>
<evidence type="ECO:0000259" key="2">
    <source>
        <dbReference type="Pfam" id="PF09718"/>
    </source>
</evidence>
<dbReference type="InterPro" id="IPR006431">
    <property type="entry name" value="Phage_tape_meas_C"/>
</dbReference>
<dbReference type="AlphaFoldDB" id="A0AAW5ZP50"/>
<dbReference type="InterPro" id="IPR009628">
    <property type="entry name" value="Phage_tape_measure_N"/>
</dbReference>
<reference evidence="3" key="1">
    <citation type="submission" date="2021-09" db="EMBL/GenBank/DDBJ databases">
        <title>Genomic analysis of Ralstonia spp.</title>
        <authorList>
            <person name="Aburjaile F."/>
            <person name="Ariute J.C."/>
            <person name="Pais A.K.L."/>
            <person name="Albuquerque G.M.R."/>
            <person name="Silva A.M.F."/>
            <person name="Brenig B."/>
            <person name="Azevedo V."/>
            <person name="Matiuzzi M."/>
            <person name="Ramos R."/>
            <person name="Goes-Neto A."/>
            <person name="Soares S."/>
            <person name="Iseppon A.M.B."/>
            <person name="Souza E."/>
            <person name="Gama M."/>
        </authorList>
    </citation>
    <scope>NUCLEOTIDE SEQUENCE</scope>
    <source>
        <strain evidence="3">CCRMRs91</strain>
    </source>
</reference>
<dbReference type="Pfam" id="PF06791">
    <property type="entry name" value="TMP_2"/>
    <property type="match status" value="1"/>
</dbReference>
<dbReference type="NCBIfam" id="TIGR01541">
    <property type="entry name" value="tape_meas_lam_C"/>
    <property type="match status" value="1"/>
</dbReference>
<evidence type="ECO:0000259" key="1">
    <source>
        <dbReference type="Pfam" id="PF06791"/>
    </source>
</evidence>
<dbReference type="Pfam" id="PF09718">
    <property type="entry name" value="Tape_meas_lam_C"/>
    <property type="match status" value="1"/>
</dbReference>
<feature type="domain" description="Bacteriophage tail tape measure C-terminal" evidence="2">
    <location>
        <begin position="712"/>
        <end position="785"/>
    </location>
</feature>
<evidence type="ECO:0000313" key="4">
    <source>
        <dbReference type="Proteomes" id="UP001144050"/>
    </source>
</evidence>
<sequence>MSGLGSIVFKMSLDAADVPLTAAEVENRLSGVGKAAKTAAADANATMSQMSAGARQMSASFKALDTSPARRFVDGLKEQAATVGKSQEEVLAYRAAQLGVSKEAEPFIKRISEAKAGMHGLNFETTGARRELMVLAHEASQGSWKNFGGSLLVLAEQTDALAAVFSPAGLAVGALVGGLGLFAAAAIKGHHESEALRNSLVLTGNAAGMNTDRFDVMARQMSNDMGRSIGATREALQELVSTGGFAGKSLQLLGEDAVRMAELTGGGLDEIVKDLARMPEGVAKWAEEHNRSMHFITLAQYDYIRTLEEQGKREEAEIEVAKALYDHLGVKAPQNLGFLSSAWRELKRVVTDTWDAMKAVGRETPLSVQIAKLSERKMAAKNPSLGDAAMGTVPTWTAQDEEQLRNLNQQLLKSEDQATRAAEGARQQQAAIAGRGHIERIRLETDEQAKLNKELKAYRVAVEAVRAVNPNDPSVSAAAVAKDEADIRKKYNKKGGGADGENALSGRLAALEEQTKAREKDYKGEVATLEQLRAQDFMSEVEFLQRKFDARRAALQDELKIAQQQAEVAGGKKALAERARYAGRVKEIQQDIANTAKEEAAAVAKAQRAVEEVLLGTRLKMANFASGRDRQVARELDTISMGDRARDWSATQNRTEDEFRRFRDEYTNEMRKKGALGSEDYLRGIQEIDDAQRAQMERERGYFDQRMAMQADWTNGARRALENYGDNAANVAGSTESAFTRLFDSMESGVASFAASGKLDFKGFAQSVIADLARIQARAAISGLAQMGISLLGSMFGAAAGGAAGPVQGSVDAGTAGVSFTTPVDISTPAAAVPLHHSGGMVGSEPTAFRVLPMAAFDRAPKYHTGGIAADEVPALLKRGEGVFTPGQMRNLAPVSQLAGSQPISISIAVSVTPSGVTEERQQGAAAADGQQLAVAIKGAVVVELQNQLRQGGLLWNFGKGRS</sequence>
<protein>
    <submittedName>
        <fullName evidence="3">Phage tail tape measure protein</fullName>
    </submittedName>
</protein>
<organism evidence="3 4">
    <name type="scientific">Ralstonia solanacearum</name>
    <name type="common">Pseudomonas solanacearum</name>
    <dbReference type="NCBI Taxonomy" id="305"/>
    <lineage>
        <taxon>Bacteria</taxon>
        <taxon>Pseudomonadati</taxon>
        <taxon>Pseudomonadota</taxon>
        <taxon>Betaproteobacteria</taxon>
        <taxon>Burkholderiales</taxon>
        <taxon>Burkholderiaceae</taxon>
        <taxon>Ralstonia</taxon>
        <taxon>Ralstonia solanacearum species complex</taxon>
    </lineage>
</organism>
<dbReference type="EMBL" id="JAIVFG010000026">
    <property type="protein sequence ID" value="MDB0572245.1"/>
    <property type="molecule type" value="Genomic_DNA"/>
</dbReference>
<evidence type="ECO:0000313" key="3">
    <source>
        <dbReference type="EMBL" id="MDB0572245.1"/>
    </source>
</evidence>
<gene>
    <name evidence="3" type="ORF">LBW59_15900</name>
</gene>
<name>A0AAW5ZP50_RALSL</name>
<dbReference type="Proteomes" id="UP001144050">
    <property type="component" value="Unassembled WGS sequence"/>
</dbReference>